<dbReference type="EMBL" id="VXRG01000173">
    <property type="protein sequence ID" value="MXY95821.1"/>
    <property type="molecule type" value="Genomic_DNA"/>
</dbReference>
<sequence>MDRLPSETETVFDVFKQAGRQLSHYIIWFLSFAMGLWFIFLLHEILQVVLFLRVNPWHLRAYRLWSIFIMGMALIVCMFLIEGYLRRARSAGRLRDATLTVLSIELVLIGISAGALYYTDIRDFLLF</sequence>
<feature type="transmembrane region" description="Helical" evidence="1">
    <location>
        <begin position="25"/>
        <end position="52"/>
    </location>
</feature>
<feature type="transmembrane region" description="Helical" evidence="1">
    <location>
        <begin position="97"/>
        <end position="118"/>
    </location>
</feature>
<evidence type="ECO:0000256" key="1">
    <source>
        <dbReference type="SAM" id="Phobius"/>
    </source>
</evidence>
<comment type="caution">
    <text evidence="2">The sequence shown here is derived from an EMBL/GenBank/DDBJ whole genome shotgun (WGS) entry which is preliminary data.</text>
</comment>
<proteinExistence type="predicted"/>
<name>A0A6B0YZB9_9CHLR</name>
<evidence type="ECO:0000313" key="2">
    <source>
        <dbReference type="EMBL" id="MXY95821.1"/>
    </source>
</evidence>
<dbReference type="AlphaFoldDB" id="A0A6B0YZB9"/>
<keyword evidence="1" id="KW-0812">Transmembrane</keyword>
<organism evidence="2">
    <name type="scientific">Caldilineaceae bacterium SB0664_bin_27</name>
    <dbReference type="NCBI Taxonomy" id="2605260"/>
    <lineage>
        <taxon>Bacteria</taxon>
        <taxon>Bacillati</taxon>
        <taxon>Chloroflexota</taxon>
        <taxon>Caldilineae</taxon>
        <taxon>Caldilineales</taxon>
        <taxon>Caldilineaceae</taxon>
    </lineage>
</organism>
<accession>A0A6B0YZB9</accession>
<protein>
    <submittedName>
        <fullName evidence="2">Uncharacterized protein</fullName>
    </submittedName>
</protein>
<keyword evidence="1" id="KW-0472">Membrane</keyword>
<gene>
    <name evidence="2" type="ORF">F4Y42_20470</name>
</gene>
<reference evidence="2" key="1">
    <citation type="submission" date="2019-09" db="EMBL/GenBank/DDBJ databases">
        <title>Characterisation of the sponge microbiome using genome-centric metagenomics.</title>
        <authorList>
            <person name="Engelberts J.P."/>
            <person name="Robbins S.J."/>
            <person name="De Goeij J.M."/>
            <person name="Aranda M."/>
            <person name="Bell S.C."/>
            <person name="Webster N.S."/>
        </authorList>
    </citation>
    <scope>NUCLEOTIDE SEQUENCE</scope>
    <source>
        <strain evidence="2">SB0664_bin_27</strain>
    </source>
</reference>
<feature type="transmembrane region" description="Helical" evidence="1">
    <location>
        <begin position="64"/>
        <end position="85"/>
    </location>
</feature>
<keyword evidence="1" id="KW-1133">Transmembrane helix</keyword>